<proteinExistence type="predicted"/>
<accession>A0A445AIL3</accession>
<evidence type="ECO:0000313" key="2">
    <source>
        <dbReference type="Proteomes" id="UP000289738"/>
    </source>
</evidence>
<dbReference type="EMBL" id="SDMP01000012">
    <property type="protein sequence ID" value="RYR26262.1"/>
    <property type="molecule type" value="Genomic_DNA"/>
</dbReference>
<evidence type="ECO:0000313" key="1">
    <source>
        <dbReference type="EMBL" id="RYR26262.1"/>
    </source>
</evidence>
<dbReference type="Proteomes" id="UP000289738">
    <property type="component" value="Chromosome B02"/>
</dbReference>
<sequence>MGVYTPGMNLVFDDICGKEQFSPRRFNCCLRNRQLEDPHFIRFHLFVQNMRGAKEEKKKKKKTSVRSSRCRCRRCSGFDGHRNCSHLQSLRDVITGRREAVHHRCDFEAGER</sequence>
<keyword evidence="2" id="KW-1185">Reference proteome</keyword>
<dbReference type="AlphaFoldDB" id="A0A445AIL3"/>
<protein>
    <submittedName>
        <fullName evidence="1">Uncharacterized protein</fullName>
    </submittedName>
</protein>
<comment type="caution">
    <text evidence="1">The sequence shown here is derived from an EMBL/GenBank/DDBJ whole genome shotgun (WGS) entry which is preliminary data.</text>
</comment>
<name>A0A445AIL3_ARAHY</name>
<reference evidence="1 2" key="1">
    <citation type="submission" date="2019-01" db="EMBL/GenBank/DDBJ databases">
        <title>Sequencing of cultivated peanut Arachis hypogaea provides insights into genome evolution and oil improvement.</title>
        <authorList>
            <person name="Chen X."/>
        </authorList>
    </citation>
    <scope>NUCLEOTIDE SEQUENCE [LARGE SCALE GENOMIC DNA]</scope>
    <source>
        <strain evidence="2">cv. Fuhuasheng</strain>
        <tissue evidence="1">Leaves</tissue>
    </source>
</reference>
<gene>
    <name evidence="1" type="ORF">Ahy_B02g060476</name>
</gene>
<organism evidence="1 2">
    <name type="scientific">Arachis hypogaea</name>
    <name type="common">Peanut</name>
    <dbReference type="NCBI Taxonomy" id="3818"/>
    <lineage>
        <taxon>Eukaryota</taxon>
        <taxon>Viridiplantae</taxon>
        <taxon>Streptophyta</taxon>
        <taxon>Embryophyta</taxon>
        <taxon>Tracheophyta</taxon>
        <taxon>Spermatophyta</taxon>
        <taxon>Magnoliopsida</taxon>
        <taxon>eudicotyledons</taxon>
        <taxon>Gunneridae</taxon>
        <taxon>Pentapetalae</taxon>
        <taxon>rosids</taxon>
        <taxon>fabids</taxon>
        <taxon>Fabales</taxon>
        <taxon>Fabaceae</taxon>
        <taxon>Papilionoideae</taxon>
        <taxon>50 kb inversion clade</taxon>
        <taxon>dalbergioids sensu lato</taxon>
        <taxon>Dalbergieae</taxon>
        <taxon>Pterocarpus clade</taxon>
        <taxon>Arachis</taxon>
    </lineage>
</organism>